<keyword evidence="3" id="KW-1185">Reference proteome</keyword>
<evidence type="ECO:0000256" key="1">
    <source>
        <dbReference type="SAM" id="MobiDB-lite"/>
    </source>
</evidence>
<proteinExistence type="predicted"/>
<name>A0AAV8WZL7_9CUCU</name>
<dbReference type="AlphaFoldDB" id="A0AAV8WZL7"/>
<feature type="compositionally biased region" description="Polar residues" evidence="1">
    <location>
        <begin position="95"/>
        <end position="116"/>
    </location>
</feature>
<sequence length="341" mass="39456">MDTEEGPIVVSEEAQLTSRDQFWCSGCGSRGHLEHECNYYDREFPPTTPFIVNYEDILYQHNPNRLAQDTATFPPPSTVTSEEHNAVSYPYFENRPSTSQSTSMGNTHLSHSSHSSAVPPLMSLNIPAPLNSPSAERTVVPSDRNLVIDMPNSTPSSTKVLNPFSVFANRGMNNALKKQNIHSQRLYTNKLCKNDERKNRHIIMSMSCNVVRQFLKKSIEELDTVATKYDPRLLRKKLYKYANCALSKRPLTEELVREKCFWYRVFNMFIFGVHKFRDGNLHVNYLRKYLSESKQNKLDENKRKSLFSAYNYIFGRDCHVNVNYSKIIRQIIQRCDEVGVY</sequence>
<comment type="caution">
    <text evidence="2">The sequence shown here is derived from an EMBL/GenBank/DDBJ whole genome shotgun (WGS) entry which is preliminary data.</text>
</comment>
<gene>
    <name evidence="2" type="ORF">NQ314_015334</name>
</gene>
<protein>
    <recommendedName>
        <fullName evidence="4">CCHC-type domain-containing protein</fullName>
    </recommendedName>
</protein>
<dbReference type="EMBL" id="JANEYF010004259">
    <property type="protein sequence ID" value="KAJ8931716.1"/>
    <property type="molecule type" value="Genomic_DNA"/>
</dbReference>
<accession>A0AAV8WZL7</accession>
<evidence type="ECO:0008006" key="4">
    <source>
        <dbReference type="Google" id="ProtNLM"/>
    </source>
</evidence>
<evidence type="ECO:0000313" key="2">
    <source>
        <dbReference type="EMBL" id="KAJ8931716.1"/>
    </source>
</evidence>
<dbReference type="Proteomes" id="UP001162156">
    <property type="component" value="Unassembled WGS sequence"/>
</dbReference>
<reference evidence="2" key="1">
    <citation type="journal article" date="2023" name="Insect Mol. Biol.">
        <title>Genome sequencing provides insights into the evolution of gene families encoding plant cell wall-degrading enzymes in longhorned beetles.</title>
        <authorList>
            <person name="Shin N.R."/>
            <person name="Okamura Y."/>
            <person name="Kirsch R."/>
            <person name="Pauchet Y."/>
        </authorList>
    </citation>
    <scope>NUCLEOTIDE SEQUENCE</scope>
    <source>
        <strain evidence="2">RBIC_L_NR</strain>
    </source>
</reference>
<evidence type="ECO:0000313" key="3">
    <source>
        <dbReference type="Proteomes" id="UP001162156"/>
    </source>
</evidence>
<feature type="region of interest" description="Disordered" evidence="1">
    <location>
        <begin position="91"/>
        <end position="116"/>
    </location>
</feature>
<organism evidence="2 3">
    <name type="scientific">Rhamnusium bicolor</name>
    <dbReference type="NCBI Taxonomy" id="1586634"/>
    <lineage>
        <taxon>Eukaryota</taxon>
        <taxon>Metazoa</taxon>
        <taxon>Ecdysozoa</taxon>
        <taxon>Arthropoda</taxon>
        <taxon>Hexapoda</taxon>
        <taxon>Insecta</taxon>
        <taxon>Pterygota</taxon>
        <taxon>Neoptera</taxon>
        <taxon>Endopterygota</taxon>
        <taxon>Coleoptera</taxon>
        <taxon>Polyphaga</taxon>
        <taxon>Cucujiformia</taxon>
        <taxon>Chrysomeloidea</taxon>
        <taxon>Cerambycidae</taxon>
        <taxon>Lepturinae</taxon>
        <taxon>Rhagiini</taxon>
        <taxon>Rhamnusium</taxon>
    </lineage>
</organism>